<sequence>MLSQLFRSNQQKPQSDLTNAKLETEVVVIVYWFLIRLISMQSSSIAMDFNVQPERGKSSHEPKPRRHPIIMKSRPSENPTSPKENLQLLAGVLSTLGSLLWQEVLVNVWQDTTLCDCDVSEKLVQLLIVADGELEMARDDTGLLVITGGVTSQLEDFGGQVFEDSSEVNWGT</sequence>
<protein>
    <submittedName>
        <fullName evidence="2">Uncharacterized protein</fullName>
    </submittedName>
</protein>
<evidence type="ECO:0000256" key="1">
    <source>
        <dbReference type="SAM" id="MobiDB-lite"/>
    </source>
</evidence>
<organism evidence="2 3">
    <name type="scientific">Oculimacula yallundae</name>
    <dbReference type="NCBI Taxonomy" id="86028"/>
    <lineage>
        <taxon>Eukaryota</taxon>
        <taxon>Fungi</taxon>
        <taxon>Dikarya</taxon>
        <taxon>Ascomycota</taxon>
        <taxon>Pezizomycotina</taxon>
        <taxon>Leotiomycetes</taxon>
        <taxon>Helotiales</taxon>
        <taxon>Ploettnerulaceae</taxon>
        <taxon>Oculimacula</taxon>
    </lineage>
</organism>
<dbReference type="Proteomes" id="UP001595075">
    <property type="component" value="Unassembled WGS sequence"/>
</dbReference>
<dbReference type="EMBL" id="JAZHXI010000004">
    <property type="protein sequence ID" value="KAL2072304.1"/>
    <property type="molecule type" value="Genomic_DNA"/>
</dbReference>
<keyword evidence="3" id="KW-1185">Reference proteome</keyword>
<gene>
    <name evidence="2" type="ORF">VTL71DRAFT_11647</name>
</gene>
<proteinExistence type="predicted"/>
<accession>A0ABR4CT93</accession>
<evidence type="ECO:0000313" key="2">
    <source>
        <dbReference type="EMBL" id="KAL2072304.1"/>
    </source>
</evidence>
<evidence type="ECO:0000313" key="3">
    <source>
        <dbReference type="Proteomes" id="UP001595075"/>
    </source>
</evidence>
<feature type="region of interest" description="Disordered" evidence="1">
    <location>
        <begin position="52"/>
        <end position="83"/>
    </location>
</feature>
<reference evidence="2 3" key="1">
    <citation type="journal article" date="2024" name="Commun. Biol.">
        <title>Comparative genomic analysis of thermophilic fungi reveals convergent evolutionary adaptations and gene losses.</title>
        <authorList>
            <person name="Steindorff A.S."/>
            <person name="Aguilar-Pontes M.V."/>
            <person name="Robinson A.J."/>
            <person name="Andreopoulos B."/>
            <person name="LaButti K."/>
            <person name="Kuo A."/>
            <person name="Mondo S."/>
            <person name="Riley R."/>
            <person name="Otillar R."/>
            <person name="Haridas S."/>
            <person name="Lipzen A."/>
            <person name="Grimwood J."/>
            <person name="Schmutz J."/>
            <person name="Clum A."/>
            <person name="Reid I.D."/>
            <person name="Moisan M.C."/>
            <person name="Butler G."/>
            <person name="Nguyen T.T.M."/>
            <person name="Dewar K."/>
            <person name="Conant G."/>
            <person name="Drula E."/>
            <person name="Henrissat B."/>
            <person name="Hansel C."/>
            <person name="Singer S."/>
            <person name="Hutchinson M.I."/>
            <person name="de Vries R.P."/>
            <person name="Natvig D.O."/>
            <person name="Powell A.J."/>
            <person name="Tsang A."/>
            <person name="Grigoriev I.V."/>
        </authorList>
    </citation>
    <scope>NUCLEOTIDE SEQUENCE [LARGE SCALE GENOMIC DNA]</scope>
    <source>
        <strain evidence="2 3">CBS 494.80</strain>
    </source>
</reference>
<name>A0ABR4CT93_9HELO</name>
<comment type="caution">
    <text evidence="2">The sequence shown here is derived from an EMBL/GenBank/DDBJ whole genome shotgun (WGS) entry which is preliminary data.</text>
</comment>